<keyword evidence="1" id="KW-1133">Transmembrane helix</keyword>
<evidence type="ECO:0000313" key="2">
    <source>
        <dbReference type="EMBL" id="MBC8528669.1"/>
    </source>
</evidence>
<dbReference type="Proteomes" id="UP000654279">
    <property type="component" value="Unassembled WGS sequence"/>
</dbReference>
<name>A0A926CZA5_9FIRM</name>
<protein>
    <submittedName>
        <fullName evidence="2">Nucleoside recognition protein</fullName>
    </submittedName>
</protein>
<accession>A0A926CZA5</accession>
<dbReference type="EMBL" id="JACRSO010000001">
    <property type="protein sequence ID" value="MBC8528669.1"/>
    <property type="molecule type" value="Genomic_DNA"/>
</dbReference>
<reference evidence="2" key="1">
    <citation type="submission" date="2020-08" db="EMBL/GenBank/DDBJ databases">
        <title>Genome public.</title>
        <authorList>
            <person name="Liu C."/>
            <person name="Sun Q."/>
        </authorList>
    </citation>
    <scope>NUCLEOTIDE SEQUENCE</scope>
    <source>
        <strain evidence="2">NSJ-44</strain>
    </source>
</reference>
<feature type="transmembrane region" description="Helical" evidence="1">
    <location>
        <begin position="131"/>
        <end position="152"/>
    </location>
</feature>
<dbReference type="RefSeq" id="WP_249284646.1">
    <property type="nucleotide sequence ID" value="NZ_JACRSO010000001.1"/>
</dbReference>
<feature type="transmembrane region" description="Helical" evidence="1">
    <location>
        <begin position="34"/>
        <end position="54"/>
    </location>
</feature>
<gene>
    <name evidence="2" type="ORF">H8699_04355</name>
</gene>
<dbReference type="AlphaFoldDB" id="A0A926CZA5"/>
<keyword evidence="3" id="KW-1185">Reference proteome</keyword>
<sequence>MVNYLWIGMVLCALVAGAVNGTLPAVGQAAMDAASQAVTLSIGLAGGYALWLGLMRVADAAGLQKGLGRLLKKPIAWLFPEARSAKSREAISMNLTANMLGLGNAATPLGLEAMRELEACSPLKKRATNAMCMLLVINASSIQLVPTSLIALRQSAGSANPAEIVLPALLATTVSTAVGILAAKLMQRWF</sequence>
<comment type="caution">
    <text evidence="2">The sequence shown here is derived from an EMBL/GenBank/DDBJ whole genome shotgun (WGS) entry which is preliminary data.</text>
</comment>
<keyword evidence="1" id="KW-0812">Transmembrane</keyword>
<keyword evidence="1" id="KW-0472">Membrane</keyword>
<proteinExistence type="predicted"/>
<evidence type="ECO:0000313" key="3">
    <source>
        <dbReference type="Proteomes" id="UP000654279"/>
    </source>
</evidence>
<organism evidence="2 3">
    <name type="scientific">Luoshenia tenuis</name>
    <dbReference type="NCBI Taxonomy" id="2763654"/>
    <lineage>
        <taxon>Bacteria</taxon>
        <taxon>Bacillati</taxon>
        <taxon>Bacillota</taxon>
        <taxon>Clostridia</taxon>
        <taxon>Christensenellales</taxon>
        <taxon>Christensenellaceae</taxon>
        <taxon>Luoshenia</taxon>
    </lineage>
</organism>
<evidence type="ECO:0000256" key="1">
    <source>
        <dbReference type="SAM" id="Phobius"/>
    </source>
</evidence>
<feature type="transmembrane region" description="Helical" evidence="1">
    <location>
        <begin position="164"/>
        <end position="183"/>
    </location>
</feature>